<keyword evidence="2" id="KW-1185">Reference proteome</keyword>
<organism evidence="1 2">
    <name type="scientific">Mycolicibacterium mageritense</name>
    <name type="common">Mycobacterium mageritense</name>
    <dbReference type="NCBI Taxonomy" id="53462"/>
    <lineage>
        <taxon>Bacteria</taxon>
        <taxon>Bacillati</taxon>
        <taxon>Actinomycetota</taxon>
        <taxon>Actinomycetes</taxon>
        <taxon>Mycobacteriales</taxon>
        <taxon>Mycobacteriaceae</taxon>
        <taxon>Mycolicibacterium</taxon>
    </lineage>
</organism>
<reference evidence="1 2" key="1">
    <citation type="journal article" date="2019" name="Emerg. Microbes Infect.">
        <title>Comprehensive subspecies identification of 175 nontuberculous mycobacteria species based on 7547 genomic profiles.</title>
        <authorList>
            <person name="Matsumoto Y."/>
            <person name="Kinjo T."/>
            <person name="Motooka D."/>
            <person name="Nabeya D."/>
            <person name="Jung N."/>
            <person name="Uechi K."/>
            <person name="Horii T."/>
            <person name="Iida T."/>
            <person name="Fujita J."/>
            <person name="Nakamura S."/>
        </authorList>
    </citation>
    <scope>NUCLEOTIDE SEQUENCE [LARGE SCALE GENOMIC DNA]</scope>
    <source>
        <strain evidence="1 2">JCM 12375</strain>
    </source>
</reference>
<evidence type="ECO:0000313" key="1">
    <source>
        <dbReference type="EMBL" id="BBX30942.1"/>
    </source>
</evidence>
<dbReference type="EMBL" id="AP022567">
    <property type="protein sequence ID" value="BBX30942.1"/>
    <property type="molecule type" value="Genomic_DNA"/>
</dbReference>
<dbReference type="RefSeq" id="WP_036441005.1">
    <property type="nucleotide sequence ID" value="NZ_AP022567.1"/>
</dbReference>
<name>A0ABM7HKD1_MYCME</name>
<protein>
    <submittedName>
        <fullName evidence="1">Uncharacterized protein</fullName>
    </submittedName>
</protein>
<proteinExistence type="predicted"/>
<evidence type="ECO:0000313" key="2">
    <source>
        <dbReference type="Proteomes" id="UP000465622"/>
    </source>
</evidence>
<dbReference type="Proteomes" id="UP000465622">
    <property type="component" value="Chromosome"/>
</dbReference>
<sequence length="296" mass="32681">MPGTDANTANDDPNYRNPKCYVNTYGGCSRKISGEHFITHSIIKLYSFGDDDVTVKHDNGRGIREFVSPKKFVTNILCTNHNTALHNADDAALEVAKFLFNISTTYKCGTGQWGDPAEITVSGDDFQVWVLKLLLNHVMGKAFPHQRDESVNPFPPECVDLLLGRVMWPNDQGLCVAGDPSNKDLMLNDFGSFEDIISHHVSFRPFIFGDHIVGRGGEVAGGIVNLNGVGFGMTVVNTGRSDAATFNAQPGNPLRGSVLRPRSIAWKLDGVEKRINFTWSDIWNHEPVTYTIKVRG</sequence>
<gene>
    <name evidence="1" type="ORF">MMAGJ_02240</name>
</gene>
<accession>A0ABM7HKD1</accession>